<evidence type="ECO:0000256" key="1">
    <source>
        <dbReference type="SAM" id="MobiDB-lite"/>
    </source>
</evidence>
<accession>A0ABN9VDS9</accession>
<evidence type="ECO:0000313" key="3">
    <source>
        <dbReference type="Proteomes" id="UP001189429"/>
    </source>
</evidence>
<comment type="caution">
    <text evidence="2">The sequence shown here is derived from an EMBL/GenBank/DDBJ whole genome shotgun (WGS) entry which is preliminary data.</text>
</comment>
<dbReference type="EMBL" id="CAUYUJ010017020">
    <property type="protein sequence ID" value="CAK0870956.1"/>
    <property type="molecule type" value="Genomic_DNA"/>
</dbReference>
<reference evidence="2" key="1">
    <citation type="submission" date="2023-10" db="EMBL/GenBank/DDBJ databases">
        <authorList>
            <person name="Chen Y."/>
            <person name="Shah S."/>
            <person name="Dougan E. K."/>
            <person name="Thang M."/>
            <person name="Chan C."/>
        </authorList>
    </citation>
    <scope>NUCLEOTIDE SEQUENCE [LARGE SCALE GENOMIC DNA]</scope>
</reference>
<keyword evidence="3" id="KW-1185">Reference proteome</keyword>
<name>A0ABN9VDS9_9DINO</name>
<feature type="compositionally biased region" description="Basic and acidic residues" evidence="1">
    <location>
        <begin position="48"/>
        <end position="57"/>
    </location>
</feature>
<organism evidence="2 3">
    <name type="scientific">Prorocentrum cordatum</name>
    <dbReference type="NCBI Taxonomy" id="2364126"/>
    <lineage>
        <taxon>Eukaryota</taxon>
        <taxon>Sar</taxon>
        <taxon>Alveolata</taxon>
        <taxon>Dinophyceae</taxon>
        <taxon>Prorocentrales</taxon>
        <taxon>Prorocentraceae</taxon>
        <taxon>Prorocentrum</taxon>
    </lineage>
</organism>
<feature type="region of interest" description="Disordered" evidence="1">
    <location>
        <begin position="81"/>
        <end position="101"/>
    </location>
</feature>
<proteinExistence type="predicted"/>
<feature type="region of interest" description="Disordered" evidence="1">
    <location>
        <begin position="1"/>
        <end position="66"/>
    </location>
</feature>
<dbReference type="Proteomes" id="UP001189429">
    <property type="component" value="Unassembled WGS sequence"/>
</dbReference>
<evidence type="ECO:0000313" key="2">
    <source>
        <dbReference type="EMBL" id="CAK0870956.1"/>
    </source>
</evidence>
<sequence length="113" mass="13189">MLERIGITTSCSAEEEEERATAVPSALRAPAGPVTREMEKERKRKRERREGERERERERKKKGERTYARCTPLERSACLPREPERARLNKKKTPGAERASEALRRLWRWGVAS</sequence>
<protein>
    <submittedName>
        <fullName evidence="2">Uncharacterized protein</fullName>
    </submittedName>
</protein>
<gene>
    <name evidence="2" type="ORF">PCOR1329_LOCUS56922</name>
</gene>